<evidence type="ECO:0000256" key="1">
    <source>
        <dbReference type="SAM" id="Phobius"/>
    </source>
</evidence>
<evidence type="ECO:0000313" key="3">
    <source>
        <dbReference type="Proteomes" id="UP001634747"/>
    </source>
</evidence>
<feature type="transmembrane region" description="Helical" evidence="1">
    <location>
        <begin position="16"/>
        <end position="35"/>
    </location>
</feature>
<proteinExistence type="predicted"/>
<evidence type="ECO:0000313" key="2">
    <source>
        <dbReference type="EMBL" id="MFN2976341.1"/>
    </source>
</evidence>
<keyword evidence="1" id="KW-0812">Transmembrane</keyword>
<keyword evidence="1" id="KW-1133">Transmembrane helix</keyword>
<sequence length="102" mass="11665">MHVGVLSFGPTHVFPLWFLVISLFLPRLSLLVWWWDHQHGNVLAIPILPTVIALIVPRALILYMLYTDSGISGWFLIHAIAAVIAWYGIGGRYVQRRWSDDV</sequence>
<reference evidence="2 3" key="1">
    <citation type="submission" date="2024-12" db="EMBL/GenBank/DDBJ databases">
        <authorList>
            <person name="Lee Y."/>
        </authorList>
    </citation>
    <scope>NUCLEOTIDE SEQUENCE [LARGE SCALE GENOMIC DNA]</scope>
    <source>
        <strain evidence="2 3">03SUJ4</strain>
    </source>
</reference>
<accession>A0ABW9KKM9</accession>
<keyword evidence="3" id="KW-1185">Reference proteome</keyword>
<protein>
    <submittedName>
        <fullName evidence="2">Uncharacterized protein</fullName>
    </submittedName>
</protein>
<gene>
    <name evidence="2" type="ORF">ACK2TP_11265</name>
</gene>
<dbReference type="Proteomes" id="UP001634747">
    <property type="component" value="Unassembled WGS sequence"/>
</dbReference>
<keyword evidence="1" id="KW-0472">Membrane</keyword>
<dbReference type="EMBL" id="JBJYXY010000001">
    <property type="protein sequence ID" value="MFN2976341.1"/>
    <property type="molecule type" value="Genomic_DNA"/>
</dbReference>
<comment type="caution">
    <text evidence="2">The sequence shown here is derived from an EMBL/GenBank/DDBJ whole genome shotgun (WGS) entry which is preliminary data.</text>
</comment>
<feature type="transmembrane region" description="Helical" evidence="1">
    <location>
        <begin position="42"/>
        <end position="65"/>
    </location>
</feature>
<dbReference type="RefSeq" id="WP_263412179.1">
    <property type="nucleotide sequence ID" value="NZ_BAABBH010000001.1"/>
</dbReference>
<name>A0ABW9KKM9_9BACT</name>
<feature type="transmembrane region" description="Helical" evidence="1">
    <location>
        <begin position="71"/>
        <end position="89"/>
    </location>
</feature>
<organism evidence="2 3">
    <name type="scientific">Terriglobus aquaticus</name>
    <dbReference type="NCBI Taxonomy" id="940139"/>
    <lineage>
        <taxon>Bacteria</taxon>
        <taxon>Pseudomonadati</taxon>
        <taxon>Acidobacteriota</taxon>
        <taxon>Terriglobia</taxon>
        <taxon>Terriglobales</taxon>
        <taxon>Acidobacteriaceae</taxon>
        <taxon>Terriglobus</taxon>
    </lineage>
</organism>